<dbReference type="AlphaFoldDB" id="A0A9W4XIV6"/>
<comment type="caution">
    <text evidence="2">The sequence shown here is derived from an EMBL/GenBank/DDBJ whole genome shotgun (WGS) entry which is preliminary data.</text>
</comment>
<dbReference type="Proteomes" id="UP001154259">
    <property type="component" value="Unassembled WGS sequence"/>
</dbReference>
<evidence type="ECO:0000313" key="3">
    <source>
        <dbReference type="EMBL" id="CAI3961109.1"/>
    </source>
</evidence>
<name>A0A9W4XIV6_9PROT</name>
<protein>
    <submittedName>
        <fullName evidence="2">Contains phage Mu head morphogenesis gpF-like domain</fullName>
    </submittedName>
</protein>
<proteinExistence type="predicted"/>
<evidence type="ECO:0000313" key="4">
    <source>
        <dbReference type="Proteomes" id="UP001154255"/>
    </source>
</evidence>
<keyword evidence="5" id="KW-1185">Reference proteome</keyword>
<organism evidence="2 4">
    <name type="scientific">Commensalibacter communis</name>
    <dbReference type="NCBI Taxonomy" id="2972786"/>
    <lineage>
        <taxon>Bacteria</taxon>
        <taxon>Pseudomonadati</taxon>
        <taxon>Pseudomonadota</taxon>
        <taxon>Alphaproteobacteria</taxon>
        <taxon>Acetobacterales</taxon>
        <taxon>Acetobacteraceae</taxon>
    </lineage>
</organism>
<dbReference type="RefSeq" id="WP_271790740.1">
    <property type="nucleotide sequence ID" value="NZ_CAMXCM010000013.1"/>
</dbReference>
<dbReference type="EMBL" id="CAMXCM010000013">
    <property type="protein sequence ID" value="CAI3958924.1"/>
    <property type="molecule type" value="Genomic_DNA"/>
</dbReference>
<evidence type="ECO:0000313" key="2">
    <source>
        <dbReference type="EMBL" id="CAI3958924.1"/>
    </source>
</evidence>
<feature type="domain" description="Phage head morphogenesis" evidence="1">
    <location>
        <begin position="153"/>
        <end position="263"/>
    </location>
</feature>
<gene>
    <name evidence="3" type="ORF">R53529_LOCUS2326</name>
    <name evidence="2" type="ORF">R53530_LOCUS2301</name>
</gene>
<dbReference type="Pfam" id="PF04233">
    <property type="entry name" value="Phage_Mu_F"/>
    <property type="match status" value="1"/>
</dbReference>
<evidence type="ECO:0000259" key="1">
    <source>
        <dbReference type="Pfam" id="PF04233"/>
    </source>
</evidence>
<evidence type="ECO:0000313" key="5">
    <source>
        <dbReference type="Proteomes" id="UP001154259"/>
    </source>
</evidence>
<dbReference type="Proteomes" id="UP001154255">
    <property type="component" value="Unassembled WGS sequence"/>
</dbReference>
<sequence>MKRWKKPQHKFLKAGEILLRPIQPNVGVNAFYYRELLKAIQEMDKSISYWLTARYDKHEEQITGDIDPISDLASLLKKLASKWQERFANLSKELPKKFISLVVTSQESAFRASLKNSGFEFSFKPTIRQKQIIKAATIENVELINSIPNQYFDQIHTMVMNSVMQGGDLGGLTKELQNRFQITKRRAALIARDQNQKVFSTLNVAASLDAGITEGIWRHSPLRRNARKTHLEADGKRFNLEKGLSINGKYTQPGQEINCNCTYVAIIPENDGLKPI</sequence>
<dbReference type="EMBL" id="CAMXCS010000013">
    <property type="protein sequence ID" value="CAI3961109.1"/>
    <property type="molecule type" value="Genomic_DNA"/>
</dbReference>
<reference evidence="2" key="1">
    <citation type="submission" date="2022-10" db="EMBL/GenBank/DDBJ databases">
        <authorList>
            <person name="Botero Cardona J."/>
        </authorList>
    </citation>
    <scope>NUCLEOTIDE SEQUENCE</scope>
    <source>
        <strain evidence="2">LMG 31819</strain>
        <strain evidence="3">R-53529</strain>
    </source>
</reference>
<accession>A0A9W4XIV6</accession>
<dbReference type="InterPro" id="IPR006528">
    <property type="entry name" value="Phage_head_morphogenesis_dom"/>
</dbReference>